<keyword evidence="1" id="KW-1133">Transmembrane helix</keyword>
<proteinExistence type="predicted"/>
<evidence type="ECO:0000259" key="2">
    <source>
        <dbReference type="Pfam" id="PF09990"/>
    </source>
</evidence>
<dbReference type="InterPro" id="IPR019251">
    <property type="entry name" value="DUF2231_TM"/>
</dbReference>
<dbReference type="Pfam" id="PF09990">
    <property type="entry name" value="DUF2231"/>
    <property type="match status" value="1"/>
</dbReference>
<dbReference type="InterPro" id="IPR016923">
    <property type="entry name" value="UCP029509"/>
</dbReference>
<name>A0A1M7TDK9_9BRAD</name>
<keyword evidence="1" id="KW-0472">Membrane</keyword>
<dbReference type="AlphaFoldDB" id="A0A1M7TDK9"/>
<gene>
    <name evidence="3" type="ORF">SAMN05444170_1449</name>
</gene>
<feature type="transmembrane region" description="Helical" evidence="1">
    <location>
        <begin position="62"/>
        <end position="84"/>
    </location>
</feature>
<evidence type="ECO:0000313" key="4">
    <source>
        <dbReference type="Proteomes" id="UP000184096"/>
    </source>
</evidence>
<accession>A0A1M7TDK9</accession>
<dbReference type="Proteomes" id="UP000184096">
    <property type="component" value="Chromosome I"/>
</dbReference>
<protein>
    <submittedName>
        <fullName evidence="3">Uncharacterized membrane protein</fullName>
    </submittedName>
</protein>
<organism evidence="3 4">
    <name type="scientific">Bradyrhizobium erythrophlei</name>
    <dbReference type="NCBI Taxonomy" id="1437360"/>
    <lineage>
        <taxon>Bacteria</taxon>
        <taxon>Pseudomonadati</taxon>
        <taxon>Pseudomonadota</taxon>
        <taxon>Alphaproteobacteria</taxon>
        <taxon>Hyphomicrobiales</taxon>
        <taxon>Nitrobacteraceae</taxon>
        <taxon>Bradyrhizobium</taxon>
    </lineage>
</organism>
<feature type="transmembrane region" description="Helical" evidence="1">
    <location>
        <begin position="30"/>
        <end position="50"/>
    </location>
</feature>
<dbReference type="RefSeq" id="WP_083587488.1">
    <property type="nucleotide sequence ID" value="NZ_LT670849.1"/>
</dbReference>
<keyword evidence="1" id="KW-0812">Transmembrane</keyword>
<keyword evidence="4" id="KW-1185">Reference proteome</keyword>
<evidence type="ECO:0000256" key="1">
    <source>
        <dbReference type="SAM" id="Phobius"/>
    </source>
</evidence>
<reference evidence="4" key="1">
    <citation type="submission" date="2016-11" db="EMBL/GenBank/DDBJ databases">
        <authorList>
            <person name="Varghese N."/>
            <person name="Submissions S."/>
        </authorList>
    </citation>
    <scope>NUCLEOTIDE SEQUENCE [LARGE SCALE GENOMIC DNA]</scope>
    <source>
        <strain evidence="4">GAS401</strain>
    </source>
</reference>
<dbReference type="PIRSF" id="PIRSF029509">
    <property type="entry name" value="UCP029509"/>
    <property type="match status" value="1"/>
</dbReference>
<feature type="domain" description="DUF2231" evidence="2">
    <location>
        <begin position="25"/>
        <end position="144"/>
    </location>
</feature>
<sequence length="154" mass="16468">MNHTAIAGTFEPVAGQRPVARAGARPIHQVLAPFPVAYFTAALATDLAYWQTAEVMWERFSIWLIAGGLVMAALVALAAVSDLAFGRQRPVWFRAFGYLAGVLISLLNVFVHSRDGYTAVVPTGLTLSAVAVVILLLCAVTGGWNLTTRRGARS</sequence>
<dbReference type="EMBL" id="LT670849">
    <property type="protein sequence ID" value="SHN68864.1"/>
    <property type="molecule type" value="Genomic_DNA"/>
</dbReference>
<feature type="transmembrane region" description="Helical" evidence="1">
    <location>
        <begin position="123"/>
        <end position="146"/>
    </location>
</feature>
<evidence type="ECO:0000313" key="3">
    <source>
        <dbReference type="EMBL" id="SHN68864.1"/>
    </source>
</evidence>
<feature type="transmembrane region" description="Helical" evidence="1">
    <location>
        <begin position="91"/>
        <end position="111"/>
    </location>
</feature>